<reference evidence="1" key="2">
    <citation type="journal article" date="2023" name="Microbiol Resour">
        <title>Decontamination and Annotation of the Draft Genome Sequence of the Oomycete Lagenidium giganteum ARSEF 373.</title>
        <authorList>
            <person name="Morgan W.R."/>
            <person name="Tartar A."/>
        </authorList>
    </citation>
    <scope>NUCLEOTIDE SEQUENCE</scope>
    <source>
        <strain evidence="1">ARSEF 373</strain>
    </source>
</reference>
<accession>A0AAV2YZC0</accession>
<reference evidence="1" key="1">
    <citation type="submission" date="2022-11" db="EMBL/GenBank/DDBJ databases">
        <authorList>
            <person name="Morgan W.R."/>
            <person name="Tartar A."/>
        </authorList>
    </citation>
    <scope>NUCLEOTIDE SEQUENCE</scope>
    <source>
        <strain evidence="1">ARSEF 373</strain>
    </source>
</reference>
<keyword evidence="2" id="KW-1185">Reference proteome</keyword>
<gene>
    <name evidence="1" type="ORF">N0F65_003538</name>
</gene>
<organism evidence="1 2">
    <name type="scientific">Lagenidium giganteum</name>
    <dbReference type="NCBI Taxonomy" id="4803"/>
    <lineage>
        <taxon>Eukaryota</taxon>
        <taxon>Sar</taxon>
        <taxon>Stramenopiles</taxon>
        <taxon>Oomycota</taxon>
        <taxon>Peronosporomycetes</taxon>
        <taxon>Pythiales</taxon>
        <taxon>Pythiaceae</taxon>
    </lineage>
</organism>
<sequence>MSRRSWRPEERRAIWSSKGSGWGIPEARIPGRARGRFAGTVQMSFTLAMRTIHVRVTTAPGRRLGGAPKWRTPVARAMSSSTRPLVDAKRKNISRISREDAPNSGPLAAPRPLCPAGLHANNAACRRPILEPTPIQQRNANPACPLTRSARDGKIAIADHWPNLRIWRTHWPKRPHSHWPKHISSRFLRHLIGALCKRCDWSKIT</sequence>
<comment type="caution">
    <text evidence="1">The sequence shown here is derived from an EMBL/GenBank/DDBJ whole genome shotgun (WGS) entry which is preliminary data.</text>
</comment>
<proteinExistence type="predicted"/>
<dbReference type="AlphaFoldDB" id="A0AAV2YZC0"/>
<dbReference type="Proteomes" id="UP001146120">
    <property type="component" value="Unassembled WGS sequence"/>
</dbReference>
<name>A0AAV2YZC0_9STRA</name>
<dbReference type="EMBL" id="DAKRPA010000077">
    <property type="protein sequence ID" value="DAZ99751.1"/>
    <property type="molecule type" value="Genomic_DNA"/>
</dbReference>
<evidence type="ECO:0000313" key="2">
    <source>
        <dbReference type="Proteomes" id="UP001146120"/>
    </source>
</evidence>
<protein>
    <submittedName>
        <fullName evidence="1">Uncharacterized protein</fullName>
    </submittedName>
</protein>
<evidence type="ECO:0000313" key="1">
    <source>
        <dbReference type="EMBL" id="DAZ99751.1"/>
    </source>
</evidence>